<accession>A0A9Q0AYY3</accession>
<evidence type="ECO:0000313" key="1">
    <source>
        <dbReference type="EMBL" id="KAI3535570.1"/>
    </source>
</evidence>
<organism evidence="1 2">
    <name type="scientific">Colletotrichum abscissum</name>
    <dbReference type="NCBI Taxonomy" id="1671311"/>
    <lineage>
        <taxon>Eukaryota</taxon>
        <taxon>Fungi</taxon>
        <taxon>Dikarya</taxon>
        <taxon>Ascomycota</taxon>
        <taxon>Pezizomycotina</taxon>
        <taxon>Sordariomycetes</taxon>
        <taxon>Hypocreomycetidae</taxon>
        <taxon>Glomerellales</taxon>
        <taxon>Glomerellaceae</taxon>
        <taxon>Colletotrichum</taxon>
        <taxon>Colletotrichum acutatum species complex</taxon>
    </lineage>
</organism>
<comment type="caution">
    <text evidence="1">The sequence shown here is derived from an EMBL/GenBank/DDBJ whole genome shotgun (WGS) entry which is preliminary data.</text>
</comment>
<reference evidence="1" key="1">
    <citation type="submission" date="2019-01" db="EMBL/GenBank/DDBJ databases">
        <title>Colletotrichum abscissum LGMF1257.</title>
        <authorList>
            <person name="Baroncelli R."/>
        </authorList>
    </citation>
    <scope>NUCLEOTIDE SEQUENCE</scope>
    <source>
        <strain evidence="1">Ca142</strain>
    </source>
</reference>
<dbReference type="Proteomes" id="UP001056436">
    <property type="component" value="Unassembled WGS sequence"/>
</dbReference>
<keyword evidence="2" id="KW-1185">Reference proteome</keyword>
<sequence>MLWFHVCNPVRMKQIDPALIPRGICLALSALFYLPHATTTSFPF</sequence>
<dbReference type="EMBL" id="SDAQ01000132">
    <property type="protein sequence ID" value="KAI3535570.1"/>
    <property type="molecule type" value="Genomic_DNA"/>
</dbReference>
<dbReference type="AlphaFoldDB" id="A0A9Q0AYY3"/>
<proteinExistence type="predicted"/>
<name>A0A9Q0AYY3_9PEZI</name>
<evidence type="ECO:0000313" key="2">
    <source>
        <dbReference type="Proteomes" id="UP001056436"/>
    </source>
</evidence>
<dbReference type="OrthoDB" id="10358367at2759"/>
<protein>
    <submittedName>
        <fullName evidence="1">Uncharacterized protein</fullName>
    </submittedName>
</protein>
<gene>
    <name evidence="1" type="ORF">CABS02_12868</name>
</gene>